<dbReference type="CDD" id="cd01670">
    <property type="entry name" value="Death"/>
    <property type="match status" value="1"/>
</dbReference>
<organism evidence="10 11">
    <name type="scientific">Holothuria leucospilota</name>
    <name type="common">Black long sea cucumber</name>
    <name type="synonym">Mertensiothuria leucospilota</name>
    <dbReference type="NCBI Taxonomy" id="206669"/>
    <lineage>
        <taxon>Eukaryota</taxon>
        <taxon>Metazoa</taxon>
        <taxon>Echinodermata</taxon>
        <taxon>Eleutherozoa</taxon>
        <taxon>Echinozoa</taxon>
        <taxon>Holothuroidea</taxon>
        <taxon>Aspidochirotacea</taxon>
        <taxon>Aspidochirotida</taxon>
        <taxon>Holothuriidae</taxon>
        <taxon>Holothuria</taxon>
    </lineage>
</organism>
<feature type="domain" description="C2H2-type" evidence="9">
    <location>
        <begin position="61"/>
        <end position="88"/>
    </location>
</feature>
<dbReference type="GO" id="GO:0007165">
    <property type="term" value="P:signal transduction"/>
    <property type="evidence" value="ECO:0007669"/>
    <property type="project" value="InterPro"/>
</dbReference>
<feature type="domain" description="Death" evidence="8">
    <location>
        <begin position="160"/>
        <end position="249"/>
    </location>
</feature>
<evidence type="ECO:0000313" key="10">
    <source>
        <dbReference type="EMBL" id="KAJ8038678.1"/>
    </source>
</evidence>
<dbReference type="SUPFAM" id="SSF47986">
    <property type="entry name" value="DEATH domain"/>
    <property type="match status" value="1"/>
</dbReference>
<keyword evidence="6" id="KW-0863">Zinc-finger</keyword>
<gene>
    <name evidence="10" type="ORF">HOLleu_16167</name>
</gene>
<dbReference type="PROSITE" id="PS00028">
    <property type="entry name" value="ZINC_FINGER_C2H2_1"/>
    <property type="match status" value="3"/>
</dbReference>
<dbReference type="Pfam" id="PF00531">
    <property type="entry name" value="Death"/>
    <property type="match status" value="1"/>
</dbReference>
<dbReference type="AlphaFoldDB" id="A0A9Q1C5N1"/>
<name>A0A9Q1C5N1_HOLLE</name>
<feature type="region of interest" description="Disordered" evidence="7">
    <location>
        <begin position="81"/>
        <end position="144"/>
    </location>
</feature>
<dbReference type="PANTHER" id="PTHR47660:SF2">
    <property type="entry name" value="TRANSCRIPTION FACTOR WITH C2H2 AND ZN(2)-CYS(6) DNA BINDING DOMAIN (EUROFUNG)"/>
    <property type="match status" value="1"/>
</dbReference>
<evidence type="ECO:0000256" key="5">
    <source>
        <dbReference type="ARBA" id="ARBA00023242"/>
    </source>
</evidence>
<evidence type="ECO:0000256" key="2">
    <source>
        <dbReference type="ARBA" id="ARBA00022833"/>
    </source>
</evidence>
<dbReference type="InterPro" id="IPR036236">
    <property type="entry name" value="Znf_C2H2_sf"/>
</dbReference>
<evidence type="ECO:0000313" key="11">
    <source>
        <dbReference type="Proteomes" id="UP001152320"/>
    </source>
</evidence>
<dbReference type="InterPro" id="IPR000488">
    <property type="entry name" value="Death_dom"/>
</dbReference>
<dbReference type="Proteomes" id="UP001152320">
    <property type="component" value="Chromosome 7"/>
</dbReference>
<dbReference type="InterPro" id="IPR011029">
    <property type="entry name" value="DEATH-like_dom_sf"/>
</dbReference>
<dbReference type="GO" id="GO:0008270">
    <property type="term" value="F:zinc ion binding"/>
    <property type="evidence" value="ECO:0007669"/>
    <property type="project" value="UniProtKB-KW"/>
</dbReference>
<evidence type="ECO:0000256" key="7">
    <source>
        <dbReference type="SAM" id="MobiDB-lite"/>
    </source>
</evidence>
<dbReference type="Pfam" id="PF13894">
    <property type="entry name" value="zf-C2H2_4"/>
    <property type="match status" value="1"/>
</dbReference>
<sequence>MAFMCSLCPKGFKLRHHLQRHIASIHEASADFQCSWCLKAFSRRDHLLRHQRKHEIDEMVHPCDLCDKVFLRKDALSRHVKTHDKDECRSRKRPSSNSLCGGASPGAENKRERTESSGNELPRKRQRTTEPDLQFHQRNTGLESTTVETESKMTDQNIVEDDTLESLSKKFAGEWKVIGRKLAFKEADLDRMKMDVAQVPGSQREIQYHMLLKWKEKNKLAGLATRQLLAKALEEAERTDLAEEILNDNC</sequence>
<feature type="compositionally biased region" description="Basic and acidic residues" evidence="7">
    <location>
        <begin position="108"/>
        <end position="135"/>
    </location>
</feature>
<dbReference type="Pfam" id="PF00096">
    <property type="entry name" value="zf-C2H2"/>
    <property type="match status" value="2"/>
</dbReference>
<dbReference type="PROSITE" id="PS50017">
    <property type="entry name" value="DEATH_DOMAIN"/>
    <property type="match status" value="1"/>
</dbReference>
<dbReference type="SMART" id="SM00355">
    <property type="entry name" value="ZnF_C2H2"/>
    <property type="match status" value="3"/>
</dbReference>
<keyword evidence="11" id="KW-1185">Reference proteome</keyword>
<dbReference type="EMBL" id="JAIZAY010000007">
    <property type="protein sequence ID" value="KAJ8038678.1"/>
    <property type="molecule type" value="Genomic_DNA"/>
</dbReference>
<comment type="caution">
    <text evidence="10">The sequence shown here is derived from an EMBL/GenBank/DDBJ whole genome shotgun (WGS) entry which is preliminary data.</text>
</comment>
<evidence type="ECO:0000259" key="9">
    <source>
        <dbReference type="PROSITE" id="PS50157"/>
    </source>
</evidence>
<keyword evidence="1" id="KW-0479">Metal-binding</keyword>
<evidence type="ECO:0000256" key="1">
    <source>
        <dbReference type="ARBA" id="ARBA00022723"/>
    </source>
</evidence>
<dbReference type="PANTHER" id="PTHR47660">
    <property type="entry name" value="TRANSCRIPTION FACTOR WITH C2H2 AND ZN(2)-CYS(6) DNA BINDING DOMAIN (EUROFUNG)-RELATED-RELATED"/>
    <property type="match status" value="1"/>
</dbReference>
<keyword evidence="3" id="KW-0805">Transcription regulation</keyword>
<protein>
    <submittedName>
        <fullName evidence="10">Uncharacterized protein</fullName>
    </submittedName>
</protein>
<feature type="domain" description="C2H2-type" evidence="9">
    <location>
        <begin position="32"/>
        <end position="59"/>
    </location>
</feature>
<dbReference type="OrthoDB" id="8922241at2759"/>
<dbReference type="SUPFAM" id="SSF57667">
    <property type="entry name" value="beta-beta-alpha zinc fingers"/>
    <property type="match status" value="2"/>
</dbReference>
<proteinExistence type="predicted"/>
<reference evidence="10" key="1">
    <citation type="submission" date="2021-10" db="EMBL/GenBank/DDBJ databases">
        <title>Tropical sea cucumber genome reveals ecological adaptation and Cuvierian tubules defense mechanism.</title>
        <authorList>
            <person name="Chen T."/>
        </authorList>
    </citation>
    <scope>NUCLEOTIDE SEQUENCE</scope>
    <source>
        <strain evidence="10">Nanhai2018</strain>
        <tissue evidence="10">Muscle</tissue>
    </source>
</reference>
<evidence type="ECO:0000256" key="6">
    <source>
        <dbReference type="PROSITE-ProRule" id="PRU00042"/>
    </source>
</evidence>
<evidence type="ECO:0000256" key="3">
    <source>
        <dbReference type="ARBA" id="ARBA00023015"/>
    </source>
</evidence>
<keyword evidence="4" id="KW-0804">Transcription</keyword>
<dbReference type="InterPro" id="IPR013087">
    <property type="entry name" value="Znf_C2H2_type"/>
</dbReference>
<accession>A0A9Q1C5N1</accession>
<dbReference type="PROSITE" id="PS50157">
    <property type="entry name" value="ZINC_FINGER_C2H2_2"/>
    <property type="match status" value="3"/>
</dbReference>
<dbReference type="Gene3D" id="3.30.160.60">
    <property type="entry name" value="Classic Zinc Finger"/>
    <property type="match status" value="2"/>
</dbReference>
<keyword evidence="5" id="KW-0539">Nucleus</keyword>
<evidence type="ECO:0000259" key="8">
    <source>
        <dbReference type="PROSITE" id="PS50017"/>
    </source>
</evidence>
<feature type="domain" description="C2H2-type" evidence="9">
    <location>
        <begin position="3"/>
        <end position="31"/>
    </location>
</feature>
<keyword evidence="2" id="KW-0862">Zinc</keyword>
<dbReference type="Gene3D" id="1.10.533.10">
    <property type="entry name" value="Death Domain, Fas"/>
    <property type="match status" value="1"/>
</dbReference>
<evidence type="ECO:0000256" key="4">
    <source>
        <dbReference type="ARBA" id="ARBA00023163"/>
    </source>
</evidence>